<dbReference type="Proteomes" id="UP000202327">
    <property type="component" value="Segment"/>
</dbReference>
<feature type="compositionally biased region" description="Basic and acidic residues" evidence="1">
    <location>
        <begin position="132"/>
        <end position="141"/>
    </location>
</feature>
<dbReference type="OrthoDB" id="3903at10239"/>
<accession>A0A0A7KV70</accession>
<organism evidence="3 4">
    <name type="scientific">Agrotis segetum nucleopolyhedrovirus B</name>
    <dbReference type="NCBI Taxonomy" id="1580580"/>
    <lineage>
        <taxon>Viruses</taxon>
        <taxon>Viruses incertae sedis</taxon>
        <taxon>Naldaviricetes</taxon>
        <taxon>Lefavirales</taxon>
        <taxon>Baculoviridae</taxon>
        <taxon>Alphabaculovirus</taxon>
        <taxon>Alphabaculovirus alteragsegetum</taxon>
    </lineage>
</organism>
<dbReference type="Pfam" id="PF09414">
    <property type="entry name" value="RNA_ligase"/>
    <property type="match status" value="1"/>
</dbReference>
<evidence type="ECO:0000313" key="4">
    <source>
        <dbReference type="Proteomes" id="UP000202327"/>
    </source>
</evidence>
<name>A0A0A7KV70_9ABAC</name>
<feature type="domain" description="RNA ligase" evidence="2">
    <location>
        <begin position="274"/>
        <end position="438"/>
    </location>
</feature>
<dbReference type="KEGG" id="vg:22619612"/>
<dbReference type="InterPro" id="IPR021122">
    <property type="entry name" value="RNA_ligase_dom_REL/Rnl2"/>
</dbReference>
<sequence length="540" mass="62949">MVYIKFDIGSRAKGYNIEDSDYDYVIITKCDESDFLLYLDNRNHLVNRHTKTEDGSDCTHVDLYNALMGIYKATYYYLGIFASQEDIIDKYGQPNTELFAFIRALTDMRMPNIVKTMCRSYRIPSSSSSSSSKKDSKKSPDNPKNLLAMMFHLAFVDRWLRVRKLPEHRRLPELLYNNKERLALYESLMQKRKTSASSSSEELQYMQRWQETLMTRLDKIPPLPERFDVRKAILMYMLNENGAPVMPLERHITKLIYPSIQQLSRSVCGALWHKEVHVQEKLDGCNFRIIVDEGSISYGSRNTYRVRNDFMGYHSIRDHLETCVRRLQRANGFKSFVVYGELVGWLDAERTKPLNEISYVAQRERLKYYAYDIKCYDDGHEEDVDFELAQNLLGNDAGFDTIPYETFLYEDFVRDITFRSLLFPEHDDKLIEGYIVRCNGLKYKLKKDYDLNELGETNALLYLTPQFIYNAVPWPVNESNFTEAAALCYKAVSPYNEVNPVSPAKIFGKIFGLLCGSMELSQKDFKTKLNEFLSVVNNNV</sequence>
<dbReference type="EMBL" id="KM102981">
    <property type="protein sequence ID" value="AIZ48580.1"/>
    <property type="molecule type" value="Genomic_DNA"/>
</dbReference>
<evidence type="ECO:0000259" key="2">
    <source>
        <dbReference type="Pfam" id="PF09414"/>
    </source>
</evidence>
<keyword evidence="4" id="KW-1185">Reference proteome</keyword>
<dbReference type="SUPFAM" id="SSF56091">
    <property type="entry name" value="DNA ligase/mRNA capping enzyme, catalytic domain"/>
    <property type="match status" value="1"/>
</dbReference>
<dbReference type="Gene3D" id="3.30.470.30">
    <property type="entry name" value="DNA ligase/mRNA capping enzyme"/>
    <property type="match status" value="1"/>
</dbReference>
<evidence type="ECO:0000256" key="1">
    <source>
        <dbReference type="SAM" id="MobiDB-lite"/>
    </source>
</evidence>
<evidence type="ECO:0000313" key="3">
    <source>
        <dbReference type="EMBL" id="AIZ48580.1"/>
    </source>
</evidence>
<dbReference type="GeneID" id="22619612"/>
<dbReference type="RefSeq" id="YP_009112583.1">
    <property type="nucleotide sequence ID" value="NC_025960.1"/>
</dbReference>
<feature type="region of interest" description="Disordered" evidence="1">
    <location>
        <begin position="122"/>
        <end position="141"/>
    </location>
</feature>
<reference evidence="3 4" key="1">
    <citation type="journal article" date="2015" name="Virus Genes">
        <title>The genome sequence of Agrotis segetum nucleopolyhedrovirus B (AgseNPV-B) reveals a new baculovirus species within the Agrotis baculovirus complex.</title>
        <authorList>
            <person name="Wennmann J.T."/>
            <person name="Gueli Alletti G."/>
            <person name="Jehle J.A."/>
        </authorList>
    </citation>
    <scope>NUCLEOTIDE SEQUENCE [LARGE SCALE GENOMIC DNA]</scope>
    <source>
        <strain evidence="3">English</strain>
    </source>
</reference>
<protein>
    <submittedName>
        <fullName evidence="3">He65</fullName>
    </submittedName>
</protein>
<proteinExistence type="predicted"/>